<name>A0A2R6P477_ACTCC</name>
<evidence type="ECO:0000256" key="3">
    <source>
        <dbReference type="ARBA" id="ARBA00022606"/>
    </source>
</evidence>
<keyword evidence="5" id="KW-0805">Transcription regulation</keyword>
<comment type="caution">
    <text evidence="12">The sequence shown here is derived from an EMBL/GenBank/DDBJ whole genome shotgun (WGS) entry which is preliminary data.</text>
</comment>
<dbReference type="GO" id="GO:0006355">
    <property type="term" value="P:regulation of DNA-templated transcription"/>
    <property type="evidence" value="ECO:0007669"/>
    <property type="project" value="InterPro"/>
</dbReference>
<dbReference type="SUPFAM" id="SSF55781">
    <property type="entry name" value="GAF domain-like"/>
    <property type="match status" value="2"/>
</dbReference>
<reference evidence="12 13" key="1">
    <citation type="submission" date="2017-07" db="EMBL/GenBank/DDBJ databases">
        <title>An improved, manually edited Actinidia chinensis var. chinensis (kiwifruit) genome highlights the challenges associated with draft genomes and gene prediction in plants.</title>
        <authorList>
            <person name="Pilkington S."/>
            <person name="Crowhurst R."/>
            <person name="Hilario E."/>
            <person name="Nardozza S."/>
            <person name="Fraser L."/>
            <person name="Peng Y."/>
            <person name="Gunaseelan K."/>
            <person name="Simpson R."/>
            <person name="Tahir J."/>
            <person name="Deroles S."/>
            <person name="Templeton K."/>
            <person name="Luo Z."/>
            <person name="Davy M."/>
            <person name="Cheng C."/>
            <person name="Mcneilage M."/>
            <person name="Scaglione D."/>
            <person name="Liu Y."/>
            <person name="Zhang Q."/>
            <person name="Datson P."/>
            <person name="De Silva N."/>
            <person name="Gardiner S."/>
            <person name="Bassett H."/>
            <person name="Chagne D."/>
            <person name="Mccallum J."/>
            <person name="Dzierzon H."/>
            <person name="Deng C."/>
            <person name="Wang Y.-Y."/>
            <person name="Barron N."/>
            <person name="Manako K."/>
            <person name="Bowen J."/>
            <person name="Foster T."/>
            <person name="Erridge Z."/>
            <person name="Tiffin H."/>
            <person name="Waite C."/>
            <person name="Davies K."/>
            <person name="Grierson E."/>
            <person name="Laing W."/>
            <person name="Kirk R."/>
            <person name="Chen X."/>
            <person name="Wood M."/>
            <person name="Montefiori M."/>
            <person name="Brummell D."/>
            <person name="Schwinn K."/>
            <person name="Catanach A."/>
            <person name="Fullerton C."/>
            <person name="Li D."/>
            <person name="Meiyalaghan S."/>
            <person name="Nieuwenhuizen N."/>
            <person name="Read N."/>
            <person name="Prakash R."/>
            <person name="Hunter D."/>
            <person name="Zhang H."/>
            <person name="Mckenzie M."/>
            <person name="Knabel M."/>
            <person name="Harris A."/>
            <person name="Allan A."/>
            <person name="Chen A."/>
            <person name="Janssen B."/>
            <person name="Plunkett B."/>
            <person name="Dwamena C."/>
            <person name="Voogd C."/>
            <person name="Leif D."/>
            <person name="Lafferty D."/>
            <person name="Souleyre E."/>
            <person name="Varkonyi-Gasic E."/>
            <person name="Gambi F."/>
            <person name="Hanley J."/>
            <person name="Yao J.-L."/>
            <person name="Cheung J."/>
            <person name="David K."/>
            <person name="Warren B."/>
            <person name="Marsh K."/>
            <person name="Snowden K."/>
            <person name="Lin-Wang K."/>
            <person name="Brian L."/>
            <person name="Martinez-Sanchez M."/>
            <person name="Wang M."/>
            <person name="Ileperuma N."/>
            <person name="Macnee N."/>
            <person name="Campin R."/>
            <person name="Mcatee P."/>
            <person name="Drummond R."/>
            <person name="Espley R."/>
            <person name="Ireland H."/>
            <person name="Wu R."/>
            <person name="Atkinson R."/>
            <person name="Karunairetnam S."/>
            <person name="Bulley S."/>
            <person name="Chunkath S."/>
            <person name="Hanley Z."/>
            <person name="Storey R."/>
            <person name="Thrimawithana A."/>
            <person name="Thomson S."/>
            <person name="David C."/>
            <person name="Testolin R."/>
        </authorList>
    </citation>
    <scope>NUCLEOTIDE SEQUENCE [LARGE SCALE GENOMIC DNA]</scope>
    <source>
        <strain evidence="13">cv. Red5</strain>
        <tissue evidence="12">Young leaf</tissue>
    </source>
</reference>
<evidence type="ECO:0000256" key="4">
    <source>
        <dbReference type="ARBA" id="ARBA00022991"/>
    </source>
</evidence>
<evidence type="ECO:0000256" key="5">
    <source>
        <dbReference type="ARBA" id="ARBA00023015"/>
    </source>
</evidence>
<dbReference type="InterPro" id="IPR013767">
    <property type="entry name" value="PAS_fold"/>
</dbReference>
<evidence type="ECO:0000256" key="7">
    <source>
        <dbReference type="ARBA" id="ARBA00023170"/>
    </source>
</evidence>
<dbReference type="InterPro" id="IPR003018">
    <property type="entry name" value="GAF"/>
</dbReference>
<dbReference type="Pfam" id="PF02518">
    <property type="entry name" value="HATPase_c"/>
    <property type="match status" value="1"/>
</dbReference>
<dbReference type="InterPro" id="IPR003594">
    <property type="entry name" value="HATPase_dom"/>
</dbReference>
<dbReference type="SMART" id="SM00387">
    <property type="entry name" value="HATPase_c"/>
    <property type="match status" value="1"/>
</dbReference>
<dbReference type="InParanoid" id="A0A2R6P477"/>
<dbReference type="InterPro" id="IPR000014">
    <property type="entry name" value="PAS"/>
</dbReference>
<dbReference type="PROSITE" id="PS50109">
    <property type="entry name" value="HIS_KIN"/>
    <property type="match status" value="1"/>
</dbReference>
<dbReference type="Pfam" id="PF08446">
    <property type="entry name" value="PAS_2"/>
    <property type="match status" value="1"/>
</dbReference>
<feature type="domain" description="PAS" evidence="11">
    <location>
        <begin position="618"/>
        <end position="678"/>
    </location>
</feature>
<keyword evidence="6" id="KW-0804">Transcription</keyword>
<dbReference type="InterPro" id="IPR013654">
    <property type="entry name" value="PAS_2"/>
</dbReference>
<dbReference type="Pfam" id="PF01590">
    <property type="entry name" value="GAF"/>
    <property type="match status" value="1"/>
</dbReference>
<sequence length="848" mass="93986">MASGDKATHTQQHQAHAQSSGTSNLRDSVSKAVAQFTVDARLHAVFEQSGESGKSFDYSQSVKTTTQSVPEQQITAYLSKIQRGGHIQPFGCMVAVDESTFRVIAYSENAQEMLGLTAQSVPTLDKQEILTIGTDLRIILTPSSAVLLERAFGAREITLLNPILIHSKNSRKPFYAILHRIDVGIVIDLEPARTEDPALSIAGAVQSQKLAVRAISHLQSLPGGDIKLLCDTVVESVRELTGYDRVMVYKFHEDEHGEVVAESKRPDLEPYIGLHYPATDIPQASRFLFKQNRVRMIADCHASSVRVIQDEALMQSLCLVGSTLRGPHGCHAQYMSNMGSIASLAMAVIINSNDDEAVGGRSSMRLWGLVVCHHTSARCIPFPLRYACEFLMQAFGLQLNMELQLASQMSEKHVLRTQTLLCDMLLRDSPTGIVTQSPSIMDLVKCDGAALYYQGNYYPLGVTPTKAQIKDIVEWLLAFHGDSTGLSTDSLGDAGYPGAGSLGDAVCGMAVAYITSKDFLFWFRSHTAKEIKWGGAKHHPEDKDDGQRMHPRSSFKAFLEVVKSRSLPWDNAEMDAIHSLQLILRDSFKDAEGSNSKAVIHTPPGDLELQGIDEISSVAREMVRLIETATAPIFAVDSAGRINGWNAKVAELTGLSVEEAMGKSLVHDLIYKESEETVSLDLEKNEFLVGSVIDAVVSQVMILLRERGLQLIRDIPEEIKTLAVYGDQVRIQQVLADFLLNMVRYAPSPEGWVEIQVRPRLKQISDEITILHIEFRIVCPGEGLPPELIQDMFHSSRWVTQEGLALSMCRKILKLMNGEVQYIRESERCYFLIILELPMPRRRSRSVD</sequence>
<dbReference type="EMBL" id="NKQK01000029">
    <property type="protein sequence ID" value="PSR85078.1"/>
    <property type="molecule type" value="Genomic_DNA"/>
</dbReference>
<dbReference type="Gene3D" id="3.30.450.20">
    <property type="entry name" value="PAS domain"/>
    <property type="match status" value="2"/>
</dbReference>
<dbReference type="Gene3D" id="3.30.565.10">
    <property type="entry name" value="Histidine kinase-like ATPase, C-terminal domain"/>
    <property type="match status" value="1"/>
</dbReference>
<dbReference type="PROSITE" id="PS50046">
    <property type="entry name" value="PHYTOCHROME_2"/>
    <property type="match status" value="1"/>
</dbReference>
<dbReference type="InterPro" id="IPR013516">
    <property type="entry name" value="Phyto_chromo_BS"/>
</dbReference>
<keyword evidence="2" id="KW-0600">Photoreceptor protein</keyword>
<dbReference type="SUPFAM" id="SSF55785">
    <property type="entry name" value="PYP-like sensor domain (PAS domain)"/>
    <property type="match status" value="2"/>
</dbReference>
<dbReference type="CDD" id="cd16932">
    <property type="entry name" value="HATPase_Phy-like"/>
    <property type="match status" value="1"/>
</dbReference>
<dbReference type="InterPro" id="IPR013515">
    <property type="entry name" value="Phytochrome_cen-reg"/>
</dbReference>
<evidence type="ECO:0000259" key="10">
    <source>
        <dbReference type="PROSITE" id="PS50109"/>
    </source>
</evidence>
<accession>A0A2R6P477</accession>
<dbReference type="Proteomes" id="UP000241394">
    <property type="component" value="Chromosome LG29"/>
</dbReference>
<dbReference type="Gramene" id="PSR85078">
    <property type="protein sequence ID" value="PSR85078"/>
    <property type="gene ID" value="CEY00_Acc33061"/>
</dbReference>
<evidence type="ECO:0000313" key="13">
    <source>
        <dbReference type="Proteomes" id="UP000241394"/>
    </source>
</evidence>
<feature type="domain" description="Phytochrome chromophore attachment site" evidence="9">
    <location>
        <begin position="225"/>
        <end position="393"/>
    </location>
</feature>
<comment type="similarity">
    <text evidence="1">Belongs to the phytochrome family.</text>
</comment>
<evidence type="ECO:0000256" key="8">
    <source>
        <dbReference type="SAM" id="MobiDB-lite"/>
    </source>
</evidence>
<dbReference type="Gene3D" id="3.30.450.270">
    <property type="match status" value="1"/>
</dbReference>
<dbReference type="FunFam" id="3.30.565.10:FF:000044">
    <property type="entry name" value="Phytochrome"/>
    <property type="match status" value="1"/>
</dbReference>
<dbReference type="GO" id="GO:0009881">
    <property type="term" value="F:photoreceptor activity"/>
    <property type="evidence" value="ECO:0007669"/>
    <property type="project" value="UniProtKB-KW"/>
</dbReference>
<evidence type="ECO:0000256" key="2">
    <source>
        <dbReference type="ARBA" id="ARBA00022543"/>
    </source>
</evidence>
<dbReference type="OMA" id="GYCTEWN"/>
<feature type="region of interest" description="Disordered" evidence="8">
    <location>
        <begin position="1"/>
        <end position="25"/>
    </location>
</feature>
<protein>
    <submittedName>
        <fullName evidence="12">Phytochrome B like</fullName>
    </submittedName>
</protein>
<dbReference type="PROSITE" id="PS50112">
    <property type="entry name" value="PAS"/>
    <property type="match status" value="1"/>
</dbReference>
<dbReference type="SMART" id="SM00091">
    <property type="entry name" value="PAS"/>
    <property type="match status" value="1"/>
</dbReference>
<dbReference type="STRING" id="1590841.A0A2R6P477"/>
<dbReference type="InterPro" id="IPR044767">
    <property type="entry name" value="Phy_HATPase-like"/>
</dbReference>
<evidence type="ECO:0000256" key="6">
    <source>
        <dbReference type="ARBA" id="ARBA00023163"/>
    </source>
</evidence>
<dbReference type="NCBIfam" id="TIGR00229">
    <property type="entry name" value="sensory_box"/>
    <property type="match status" value="1"/>
</dbReference>
<keyword evidence="3" id="KW-0716">Sensory transduction</keyword>
<dbReference type="Pfam" id="PF00360">
    <property type="entry name" value="PHY"/>
    <property type="match status" value="1"/>
</dbReference>
<dbReference type="CDD" id="cd00130">
    <property type="entry name" value="PAS"/>
    <property type="match status" value="1"/>
</dbReference>
<dbReference type="PANTHER" id="PTHR47876">
    <property type="entry name" value="OS08G0260000 PROTEIN"/>
    <property type="match status" value="1"/>
</dbReference>
<dbReference type="InterPro" id="IPR035965">
    <property type="entry name" value="PAS-like_dom_sf"/>
</dbReference>
<dbReference type="PANTHER" id="PTHR47876:SF3">
    <property type="entry name" value="PHYTOCHROME 1"/>
    <property type="match status" value="1"/>
</dbReference>
<evidence type="ECO:0000313" key="12">
    <source>
        <dbReference type="EMBL" id="PSR85078.1"/>
    </source>
</evidence>
<dbReference type="GO" id="GO:0009584">
    <property type="term" value="P:detection of visible light"/>
    <property type="evidence" value="ECO:0007669"/>
    <property type="project" value="InterPro"/>
</dbReference>
<dbReference type="InterPro" id="IPR036890">
    <property type="entry name" value="HATPase_C_sf"/>
</dbReference>
<evidence type="ECO:0000256" key="1">
    <source>
        <dbReference type="ARBA" id="ARBA00008235"/>
    </source>
</evidence>
<dbReference type="FunFam" id="3.30.450.270:FF:000001">
    <property type="entry name" value="Phytochrome"/>
    <property type="match status" value="1"/>
</dbReference>
<dbReference type="InterPro" id="IPR043150">
    <property type="entry name" value="Phytochrome_PHY_sf"/>
</dbReference>
<dbReference type="PROSITE" id="PS00245">
    <property type="entry name" value="PHYTOCHROME_1"/>
    <property type="match status" value="1"/>
</dbReference>
<gene>
    <name evidence="12" type="ORF">CEY00_Acc33061</name>
</gene>
<reference evidence="13" key="2">
    <citation type="journal article" date="2018" name="BMC Genomics">
        <title>A manually annotated Actinidia chinensis var. chinensis (kiwifruit) genome highlights the challenges associated with draft genomes and gene prediction in plants.</title>
        <authorList>
            <person name="Pilkington S.M."/>
            <person name="Crowhurst R."/>
            <person name="Hilario E."/>
            <person name="Nardozza S."/>
            <person name="Fraser L."/>
            <person name="Peng Y."/>
            <person name="Gunaseelan K."/>
            <person name="Simpson R."/>
            <person name="Tahir J."/>
            <person name="Deroles S.C."/>
            <person name="Templeton K."/>
            <person name="Luo Z."/>
            <person name="Davy M."/>
            <person name="Cheng C."/>
            <person name="McNeilage M."/>
            <person name="Scaglione D."/>
            <person name="Liu Y."/>
            <person name="Zhang Q."/>
            <person name="Datson P."/>
            <person name="De Silva N."/>
            <person name="Gardiner S.E."/>
            <person name="Bassett H."/>
            <person name="Chagne D."/>
            <person name="McCallum J."/>
            <person name="Dzierzon H."/>
            <person name="Deng C."/>
            <person name="Wang Y.Y."/>
            <person name="Barron L."/>
            <person name="Manako K."/>
            <person name="Bowen J."/>
            <person name="Foster T.M."/>
            <person name="Erridge Z.A."/>
            <person name="Tiffin H."/>
            <person name="Waite C.N."/>
            <person name="Davies K.M."/>
            <person name="Grierson E.P."/>
            <person name="Laing W.A."/>
            <person name="Kirk R."/>
            <person name="Chen X."/>
            <person name="Wood M."/>
            <person name="Montefiori M."/>
            <person name="Brummell D.A."/>
            <person name="Schwinn K.E."/>
            <person name="Catanach A."/>
            <person name="Fullerton C."/>
            <person name="Li D."/>
            <person name="Meiyalaghan S."/>
            <person name="Nieuwenhuizen N."/>
            <person name="Read N."/>
            <person name="Prakash R."/>
            <person name="Hunter D."/>
            <person name="Zhang H."/>
            <person name="McKenzie M."/>
            <person name="Knabel M."/>
            <person name="Harris A."/>
            <person name="Allan A.C."/>
            <person name="Gleave A."/>
            <person name="Chen A."/>
            <person name="Janssen B.J."/>
            <person name="Plunkett B."/>
            <person name="Ampomah-Dwamena C."/>
            <person name="Voogd C."/>
            <person name="Leif D."/>
            <person name="Lafferty D."/>
            <person name="Souleyre E.J.F."/>
            <person name="Varkonyi-Gasic E."/>
            <person name="Gambi F."/>
            <person name="Hanley J."/>
            <person name="Yao J.L."/>
            <person name="Cheung J."/>
            <person name="David K.M."/>
            <person name="Warren B."/>
            <person name="Marsh K."/>
            <person name="Snowden K.C."/>
            <person name="Lin-Wang K."/>
            <person name="Brian L."/>
            <person name="Martinez-Sanchez M."/>
            <person name="Wang M."/>
            <person name="Ileperuma N."/>
            <person name="Macnee N."/>
            <person name="Campin R."/>
            <person name="McAtee P."/>
            <person name="Drummond R.S.M."/>
            <person name="Espley R.V."/>
            <person name="Ireland H.S."/>
            <person name="Wu R."/>
            <person name="Atkinson R.G."/>
            <person name="Karunairetnam S."/>
            <person name="Bulley S."/>
            <person name="Chunkath S."/>
            <person name="Hanley Z."/>
            <person name="Storey R."/>
            <person name="Thrimawithana A.H."/>
            <person name="Thomson S."/>
            <person name="David C."/>
            <person name="Testolin R."/>
            <person name="Huang H."/>
            <person name="Hellens R.P."/>
            <person name="Schaffer R.J."/>
        </authorList>
    </citation>
    <scope>NUCLEOTIDE SEQUENCE [LARGE SCALE GENOMIC DNA]</scope>
    <source>
        <strain evidence="13">cv. Red5</strain>
    </source>
</reference>
<feature type="compositionally biased region" description="Low complexity" evidence="8">
    <location>
        <begin position="9"/>
        <end position="23"/>
    </location>
</feature>
<dbReference type="SMART" id="SM00065">
    <property type="entry name" value="GAF"/>
    <property type="match status" value="1"/>
</dbReference>
<organism evidence="12 13">
    <name type="scientific">Actinidia chinensis var. chinensis</name>
    <name type="common">Chinese soft-hair kiwi</name>
    <dbReference type="NCBI Taxonomy" id="1590841"/>
    <lineage>
        <taxon>Eukaryota</taxon>
        <taxon>Viridiplantae</taxon>
        <taxon>Streptophyta</taxon>
        <taxon>Embryophyta</taxon>
        <taxon>Tracheophyta</taxon>
        <taxon>Spermatophyta</taxon>
        <taxon>Magnoliopsida</taxon>
        <taxon>eudicotyledons</taxon>
        <taxon>Gunneridae</taxon>
        <taxon>Pentapetalae</taxon>
        <taxon>asterids</taxon>
        <taxon>Ericales</taxon>
        <taxon>Actinidiaceae</taxon>
        <taxon>Actinidia</taxon>
    </lineage>
</organism>
<dbReference type="InterPro" id="IPR005467">
    <property type="entry name" value="His_kinase_dom"/>
</dbReference>
<dbReference type="SUPFAM" id="SSF55874">
    <property type="entry name" value="ATPase domain of HSP90 chaperone/DNA topoisomerase II/histidine kinase"/>
    <property type="match status" value="1"/>
</dbReference>
<dbReference type="AlphaFoldDB" id="A0A2R6P477"/>
<feature type="domain" description="Histidine kinase" evidence="10">
    <location>
        <begin position="665"/>
        <end position="841"/>
    </location>
</feature>
<dbReference type="Pfam" id="PF00989">
    <property type="entry name" value="PAS"/>
    <property type="match status" value="1"/>
</dbReference>
<evidence type="ECO:0000259" key="9">
    <source>
        <dbReference type="PROSITE" id="PS50046"/>
    </source>
</evidence>
<dbReference type="InterPro" id="IPR029016">
    <property type="entry name" value="GAF-like_dom_sf"/>
</dbReference>
<evidence type="ECO:0000259" key="11">
    <source>
        <dbReference type="PROSITE" id="PS50112"/>
    </source>
</evidence>
<keyword evidence="4" id="KW-0157">Chromophore</keyword>
<keyword evidence="13" id="KW-1185">Reference proteome</keyword>
<dbReference type="Gene3D" id="3.30.450.40">
    <property type="match status" value="1"/>
</dbReference>
<dbReference type="InterPro" id="IPR001294">
    <property type="entry name" value="Phytochrome"/>
</dbReference>
<keyword evidence="7" id="KW-0675">Receptor</keyword>
<dbReference type="PRINTS" id="PR01033">
    <property type="entry name" value="PHYTOCHROME"/>
</dbReference>
<dbReference type="InterPro" id="IPR016132">
    <property type="entry name" value="Phyto_chromo_attachment"/>
</dbReference>
<dbReference type="OrthoDB" id="2015534at2759"/>
<proteinExistence type="inferred from homology"/>